<evidence type="ECO:0000256" key="2">
    <source>
        <dbReference type="ARBA" id="ARBA00022448"/>
    </source>
</evidence>
<evidence type="ECO:0000256" key="4">
    <source>
        <dbReference type="ARBA" id="ARBA00022692"/>
    </source>
</evidence>
<evidence type="ECO:0000313" key="15">
    <source>
        <dbReference type="Proteomes" id="UP000636110"/>
    </source>
</evidence>
<feature type="compositionally biased region" description="Polar residues" evidence="10">
    <location>
        <begin position="890"/>
        <end position="902"/>
    </location>
</feature>
<dbReference type="SUPFAM" id="SSF49464">
    <property type="entry name" value="Carboxypeptidase regulatory domain-like"/>
    <property type="match status" value="1"/>
</dbReference>
<accession>A0ABR6F397</accession>
<dbReference type="Pfam" id="PF13715">
    <property type="entry name" value="CarbopepD_reg_2"/>
    <property type="match status" value="1"/>
</dbReference>
<dbReference type="InterPro" id="IPR000531">
    <property type="entry name" value="Beta-barrel_TonB"/>
</dbReference>
<reference evidence="14 15" key="1">
    <citation type="submission" date="2019-11" db="EMBL/GenBank/DDBJ databases">
        <title>Description of Pedobacter sp. LMG 31462T.</title>
        <authorList>
            <person name="Carlier A."/>
            <person name="Qi S."/>
            <person name="Vandamme P."/>
        </authorList>
    </citation>
    <scope>NUCLEOTIDE SEQUENCE [LARGE SCALE GENOMIC DNA]</scope>
    <source>
        <strain evidence="14 15">LMG 31462</strain>
    </source>
</reference>
<feature type="chain" id="PRO_5046854806" evidence="11">
    <location>
        <begin position="20"/>
        <end position="1005"/>
    </location>
</feature>
<feature type="domain" description="TonB-dependent receptor-like beta-barrel" evidence="12">
    <location>
        <begin position="389"/>
        <end position="751"/>
    </location>
</feature>
<dbReference type="InterPro" id="IPR012910">
    <property type="entry name" value="Plug_dom"/>
</dbReference>
<dbReference type="InterPro" id="IPR037066">
    <property type="entry name" value="Plug_dom_sf"/>
</dbReference>
<evidence type="ECO:0000256" key="9">
    <source>
        <dbReference type="RuleBase" id="RU003357"/>
    </source>
</evidence>
<evidence type="ECO:0000256" key="11">
    <source>
        <dbReference type="SAM" id="SignalP"/>
    </source>
</evidence>
<dbReference type="RefSeq" id="WP_182961689.1">
    <property type="nucleotide sequence ID" value="NZ_WNXC01000011.1"/>
</dbReference>
<dbReference type="Pfam" id="PF00593">
    <property type="entry name" value="TonB_dep_Rec_b-barrel"/>
    <property type="match status" value="1"/>
</dbReference>
<dbReference type="EMBL" id="WNXC01000011">
    <property type="protein sequence ID" value="MBB2151722.1"/>
    <property type="molecule type" value="Genomic_DNA"/>
</dbReference>
<evidence type="ECO:0000256" key="10">
    <source>
        <dbReference type="SAM" id="MobiDB-lite"/>
    </source>
</evidence>
<proteinExistence type="inferred from homology"/>
<feature type="signal peptide" evidence="11">
    <location>
        <begin position="1"/>
        <end position="19"/>
    </location>
</feature>
<dbReference type="InterPro" id="IPR023996">
    <property type="entry name" value="TonB-dep_OMP_SusC/RagA"/>
</dbReference>
<dbReference type="InterPro" id="IPR023997">
    <property type="entry name" value="TonB-dep_OMP_SusC/RagA_CS"/>
</dbReference>
<dbReference type="Gene3D" id="2.40.170.20">
    <property type="entry name" value="TonB-dependent receptor, beta-barrel domain"/>
    <property type="match status" value="1"/>
</dbReference>
<evidence type="ECO:0000313" key="14">
    <source>
        <dbReference type="EMBL" id="MBB2151722.1"/>
    </source>
</evidence>
<evidence type="ECO:0000256" key="8">
    <source>
        <dbReference type="PROSITE-ProRule" id="PRU01360"/>
    </source>
</evidence>
<sequence>MKRIVLMLFLATLSLCSWAQQVMTVKGTVKDKGNNPLSGVSVVIKGSPGGTMTNTDGNFSIEVAKGKVLQFSYVGMQKSEVTVGNSTTIQVVLADDDQLNEVVVIGYGTAKRKDLTSAIASITGKEMQVDVAKSTSGALQGRVAGVTVSTTSGQPGTGLSINIRGLSSLGSNTPLYVIDGVYGDINMVDPSDVASLEILKDAAAAAIYGSRAANGVVLITTKGGKKNTAATISVSAYTGVQKIAKTLGVLDAQQWKGIMKQSGYLPADAIDFEGPGTNWQEEAYRTAPITKTNVGVVGGSETSTYNVSAGYINQKGILIRSGYEAYNVRTKNTFSFFKNHLRMGNTFLLTTSEKQENHLTITDLLRQNPMVSVYDANQLGGYGAIRPWMKNMDNPVGYSNLYDKRHYRTDILLNAYAELDLGIEGLKYKLNYGFNRNNGRNYDFNAPFNFGSGANQSRLDESAAFNNQWLIEHTLNFDRAFGKHTISALAGYSSQENTSRGFGAGRMDIPFGTTTVGAGSTTQQSTSGSVGENALVSLFSRVMYNYDSRYLFMASVRRDGSSRFKSGYRYGVFPSVSLGWNIMNENFFGDLKNTINELKVRWSYGKLGNQEIGNYSTQNIVSSGINYVQGGQWWMGSITGNSWVSPRDLTWEESKTSNFGLDGSFFNGKLSFTAEYYVRETDNILLNIAMPGSTGVDGSRTMNAGVISNKGFEFLLNHRNKVGEVTYNVGLNLSSVKNKVKKITVGNTQEFGGYNPQGEGTVTWAKVGDPIGAFYVIKTNGLFQSDAEAQAYKTPGGQVIQPKAKAGDVRFIDFNGDGKISDDDRQYSGSPFPDLSYGIRGNVAYKGFDLGIFFDGLHGNKIYNYTRARMESMNEFTNFGSTVLNAWTPENTNTNMPRFTQQDENENRRRVSDRWLENGSFFRLKTVELGYTFNNKLVNKINVRDLRVFTSVDNVFVATKYKGYSPDLGQNDDQNGGGGGVMSRGTDHGRFPSSRTFILGLQLSF</sequence>
<dbReference type="PROSITE" id="PS52016">
    <property type="entry name" value="TONB_DEPENDENT_REC_3"/>
    <property type="match status" value="1"/>
</dbReference>
<keyword evidence="6 8" id="KW-0472">Membrane</keyword>
<comment type="similarity">
    <text evidence="8 9">Belongs to the TonB-dependent receptor family.</text>
</comment>
<dbReference type="NCBIfam" id="TIGR04057">
    <property type="entry name" value="SusC_RagA_signa"/>
    <property type="match status" value="1"/>
</dbReference>
<keyword evidence="11" id="KW-0732">Signal</keyword>
<comment type="subcellular location">
    <subcellularLocation>
        <location evidence="1 8">Cell outer membrane</location>
        <topology evidence="1 8">Multi-pass membrane protein</topology>
    </subcellularLocation>
</comment>
<dbReference type="InterPro" id="IPR036942">
    <property type="entry name" value="Beta-barrel_TonB_sf"/>
</dbReference>
<name>A0ABR6F397_9SPHI</name>
<evidence type="ECO:0000256" key="6">
    <source>
        <dbReference type="ARBA" id="ARBA00023136"/>
    </source>
</evidence>
<keyword evidence="7 8" id="KW-0998">Cell outer membrane</keyword>
<gene>
    <name evidence="14" type="ORF">GM920_22700</name>
</gene>
<feature type="region of interest" description="Disordered" evidence="10">
    <location>
        <begin position="967"/>
        <end position="989"/>
    </location>
</feature>
<evidence type="ECO:0000259" key="12">
    <source>
        <dbReference type="Pfam" id="PF00593"/>
    </source>
</evidence>
<organism evidence="14 15">
    <name type="scientific">Pedobacter gandavensis</name>
    <dbReference type="NCBI Taxonomy" id="2679963"/>
    <lineage>
        <taxon>Bacteria</taxon>
        <taxon>Pseudomonadati</taxon>
        <taxon>Bacteroidota</taxon>
        <taxon>Sphingobacteriia</taxon>
        <taxon>Sphingobacteriales</taxon>
        <taxon>Sphingobacteriaceae</taxon>
        <taxon>Pedobacter</taxon>
    </lineage>
</organism>
<dbReference type="InterPro" id="IPR008969">
    <property type="entry name" value="CarboxyPept-like_regulatory"/>
</dbReference>
<evidence type="ECO:0000259" key="13">
    <source>
        <dbReference type="Pfam" id="PF07715"/>
    </source>
</evidence>
<dbReference type="Proteomes" id="UP000636110">
    <property type="component" value="Unassembled WGS sequence"/>
</dbReference>
<comment type="caution">
    <text evidence="14">The sequence shown here is derived from an EMBL/GenBank/DDBJ whole genome shotgun (WGS) entry which is preliminary data.</text>
</comment>
<dbReference type="NCBIfam" id="TIGR04056">
    <property type="entry name" value="OMP_RagA_SusC"/>
    <property type="match status" value="1"/>
</dbReference>
<protein>
    <submittedName>
        <fullName evidence="14">SusC/RagA family TonB-linked outer membrane protein</fullName>
    </submittedName>
</protein>
<dbReference type="Pfam" id="PF07715">
    <property type="entry name" value="Plug"/>
    <property type="match status" value="1"/>
</dbReference>
<dbReference type="InterPro" id="IPR039426">
    <property type="entry name" value="TonB-dep_rcpt-like"/>
</dbReference>
<feature type="region of interest" description="Disordered" evidence="10">
    <location>
        <begin position="890"/>
        <end position="910"/>
    </location>
</feature>
<keyword evidence="2 8" id="KW-0813">Transport</keyword>
<keyword evidence="15" id="KW-1185">Reference proteome</keyword>
<evidence type="ECO:0000256" key="3">
    <source>
        <dbReference type="ARBA" id="ARBA00022452"/>
    </source>
</evidence>
<keyword evidence="3 8" id="KW-1134">Transmembrane beta strand</keyword>
<evidence type="ECO:0000256" key="7">
    <source>
        <dbReference type="ARBA" id="ARBA00023237"/>
    </source>
</evidence>
<dbReference type="SUPFAM" id="SSF56935">
    <property type="entry name" value="Porins"/>
    <property type="match status" value="1"/>
</dbReference>
<feature type="domain" description="TonB-dependent receptor plug" evidence="13">
    <location>
        <begin position="112"/>
        <end position="216"/>
    </location>
</feature>
<dbReference type="Gene3D" id="2.170.130.10">
    <property type="entry name" value="TonB-dependent receptor, plug domain"/>
    <property type="match status" value="1"/>
</dbReference>
<evidence type="ECO:0000256" key="5">
    <source>
        <dbReference type="ARBA" id="ARBA00023077"/>
    </source>
</evidence>
<evidence type="ECO:0000256" key="1">
    <source>
        <dbReference type="ARBA" id="ARBA00004571"/>
    </source>
</evidence>
<keyword evidence="5 9" id="KW-0798">TonB box</keyword>
<keyword evidence="4 8" id="KW-0812">Transmembrane</keyword>
<dbReference type="Gene3D" id="2.60.40.1120">
    <property type="entry name" value="Carboxypeptidase-like, regulatory domain"/>
    <property type="match status" value="1"/>
</dbReference>